<name>A0A937L361_9PROT</name>
<evidence type="ECO:0000256" key="2">
    <source>
        <dbReference type="ARBA" id="ARBA00022552"/>
    </source>
</evidence>
<comment type="function">
    <text evidence="6">Specifically methylates the N7 position of guanine in position 527 of 16S rRNA.</text>
</comment>
<dbReference type="GO" id="GO:0005829">
    <property type="term" value="C:cytosol"/>
    <property type="evidence" value="ECO:0007669"/>
    <property type="project" value="TreeGrafter"/>
</dbReference>
<keyword evidence="4 6" id="KW-0808">Transferase</keyword>
<dbReference type="GO" id="GO:0070043">
    <property type="term" value="F:rRNA (guanine-N7-)-methyltransferase activity"/>
    <property type="evidence" value="ECO:0007669"/>
    <property type="project" value="UniProtKB-UniRule"/>
</dbReference>
<comment type="subcellular location">
    <subcellularLocation>
        <location evidence="6">Cytoplasm</location>
    </subcellularLocation>
</comment>
<dbReference type="Pfam" id="PF02527">
    <property type="entry name" value="GidB"/>
    <property type="match status" value="1"/>
</dbReference>
<organism evidence="7 8">
    <name type="scientific">PS1 clade bacterium</name>
    <dbReference type="NCBI Taxonomy" id="2175152"/>
    <lineage>
        <taxon>Bacteria</taxon>
        <taxon>Pseudomonadati</taxon>
        <taxon>Pseudomonadota</taxon>
        <taxon>Alphaproteobacteria</taxon>
        <taxon>PS1 clade</taxon>
    </lineage>
</organism>
<dbReference type="Proteomes" id="UP000785783">
    <property type="component" value="Unassembled WGS sequence"/>
</dbReference>
<evidence type="ECO:0000256" key="5">
    <source>
        <dbReference type="ARBA" id="ARBA00022691"/>
    </source>
</evidence>
<keyword evidence="2 6" id="KW-0698">rRNA processing</keyword>
<gene>
    <name evidence="6 7" type="primary">rsmG</name>
    <name evidence="7" type="ORF">ISQ19_05175</name>
</gene>
<dbReference type="HAMAP" id="MF_00074">
    <property type="entry name" value="16SrRNA_methyltr_G"/>
    <property type="match status" value="1"/>
</dbReference>
<proteinExistence type="inferred from homology"/>
<dbReference type="PIRSF" id="PIRSF003078">
    <property type="entry name" value="GidB"/>
    <property type="match status" value="1"/>
</dbReference>
<feature type="binding site" evidence="6">
    <location>
        <position position="75"/>
    </location>
    <ligand>
        <name>S-adenosyl-L-methionine</name>
        <dbReference type="ChEBI" id="CHEBI:59789"/>
    </ligand>
</feature>
<dbReference type="SUPFAM" id="SSF53335">
    <property type="entry name" value="S-adenosyl-L-methionine-dependent methyltransferases"/>
    <property type="match status" value="1"/>
</dbReference>
<evidence type="ECO:0000256" key="4">
    <source>
        <dbReference type="ARBA" id="ARBA00022679"/>
    </source>
</evidence>
<sequence length="218" mass="23220">MAGAFSPEAFAETYNVSRETLTKLVAYQALLGKWQQSVNLVGPNTLAHFWHRHAADSAQILRHAPSDAKCWLDLGSGGGLPGLVLAIMLAESNPEAHMHLVESDRKKTGFLRAVIADTGAPASVHHARIEVLAEALPAALQAVDVVTARALAPLSDLIGLLAPFCNPSTVALVHKGRNWQEELTASEQYWKLTGSAHVSDTDAAARILEIRAVGPLSG</sequence>
<feature type="binding site" evidence="6">
    <location>
        <position position="149"/>
    </location>
    <ligand>
        <name>S-adenosyl-L-methionine</name>
        <dbReference type="ChEBI" id="CHEBI:59789"/>
    </ligand>
</feature>
<dbReference type="EC" id="2.1.1.170" evidence="6"/>
<evidence type="ECO:0000256" key="3">
    <source>
        <dbReference type="ARBA" id="ARBA00022603"/>
    </source>
</evidence>
<feature type="binding site" evidence="6">
    <location>
        <begin position="129"/>
        <end position="130"/>
    </location>
    <ligand>
        <name>S-adenosyl-L-methionine</name>
        <dbReference type="ChEBI" id="CHEBI:59789"/>
    </ligand>
</feature>
<comment type="caution">
    <text evidence="7">The sequence shown here is derived from an EMBL/GenBank/DDBJ whole genome shotgun (WGS) entry which is preliminary data.</text>
</comment>
<dbReference type="InterPro" id="IPR003682">
    <property type="entry name" value="rRNA_ssu_MeTfrase_G"/>
</dbReference>
<comment type="catalytic activity">
    <reaction evidence="6">
        <text>guanosine(527) in 16S rRNA + S-adenosyl-L-methionine = N(7)-methylguanosine(527) in 16S rRNA + S-adenosyl-L-homocysteine</text>
        <dbReference type="Rhea" id="RHEA:42732"/>
        <dbReference type="Rhea" id="RHEA-COMP:10209"/>
        <dbReference type="Rhea" id="RHEA-COMP:10210"/>
        <dbReference type="ChEBI" id="CHEBI:57856"/>
        <dbReference type="ChEBI" id="CHEBI:59789"/>
        <dbReference type="ChEBI" id="CHEBI:74269"/>
        <dbReference type="ChEBI" id="CHEBI:74480"/>
        <dbReference type="EC" id="2.1.1.170"/>
    </reaction>
</comment>
<dbReference type="PANTHER" id="PTHR31760:SF0">
    <property type="entry name" value="S-ADENOSYL-L-METHIONINE-DEPENDENT METHYLTRANSFERASES SUPERFAMILY PROTEIN"/>
    <property type="match status" value="1"/>
</dbReference>
<comment type="caution">
    <text evidence="6">Lacks conserved residue(s) required for the propagation of feature annotation.</text>
</comment>
<dbReference type="EMBL" id="JADHOK010000067">
    <property type="protein sequence ID" value="MBL6762071.1"/>
    <property type="molecule type" value="Genomic_DNA"/>
</dbReference>
<evidence type="ECO:0000313" key="8">
    <source>
        <dbReference type="Proteomes" id="UP000785783"/>
    </source>
</evidence>
<keyword evidence="1 6" id="KW-0963">Cytoplasm</keyword>
<feature type="binding site" evidence="6">
    <location>
        <position position="80"/>
    </location>
    <ligand>
        <name>S-adenosyl-L-methionine</name>
        <dbReference type="ChEBI" id="CHEBI:59789"/>
    </ligand>
</feature>
<keyword evidence="5 6" id="KW-0949">S-adenosyl-L-methionine</keyword>
<evidence type="ECO:0000256" key="1">
    <source>
        <dbReference type="ARBA" id="ARBA00022490"/>
    </source>
</evidence>
<dbReference type="AlphaFoldDB" id="A0A937L361"/>
<comment type="similarity">
    <text evidence="6">Belongs to the methyltransferase superfamily. RNA methyltransferase RsmG family.</text>
</comment>
<dbReference type="InterPro" id="IPR029063">
    <property type="entry name" value="SAM-dependent_MTases_sf"/>
</dbReference>
<protein>
    <recommendedName>
        <fullName evidence="6">Ribosomal RNA small subunit methyltransferase G</fullName>
        <ecNumber evidence="6">2.1.1.170</ecNumber>
    </recommendedName>
    <alternativeName>
        <fullName evidence="6">16S rRNA 7-methylguanosine methyltransferase</fullName>
        <shortName evidence="6">16S rRNA m7G methyltransferase</shortName>
    </alternativeName>
</protein>
<accession>A0A937L361</accession>
<dbReference type="PANTHER" id="PTHR31760">
    <property type="entry name" value="S-ADENOSYL-L-METHIONINE-DEPENDENT METHYLTRANSFERASES SUPERFAMILY PROTEIN"/>
    <property type="match status" value="1"/>
</dbReference>
<evidence type="ECO:0000256" key="6">
    <source>
        <dbReference type="HAMAP-Rule" id="MF_00074"/>
    </source>
</evidence>
<keyword evidence="3 6" id="KW-0489">Methyltransferase</keyword>
<dbReference type="Gene3D" id="3.40.50.150">
    <property type="entry name" value="Vaccinia Virus protein VP39"/>
    <property type="match status" value="1"/>
</dbReference>
<evidence type="ECO:0000313" key="7">
    <source>
        <dbReference type="EMBL" id="MBL6762071.1"/>
    </source>
</evidence>
<dbReference type="NCBIfam" id="TIGR00138">
    <property type="entry name" value="rsmG_gidB"/>
    <property type="match status" value="1"/>
</dbReference>
<reference evidence="7" key="1">
    <citation type="submission" date="2020-10" db="EMBL/GenBank/DDBJ databases">
        <title>Microbiome of the Black Sea water column analyzed by genome centric metagenomics.</title>
        <authorList>
            <person name="Cabello-Yeves P.J."/>
            <person name="Callieri C."/>
            <person name="Picazo A."/>
            <person name="Mehrshad M."/>
            <person name="Haro-Moreno J.M."/>
            <person name="Roda-Garcia J."/>
            <person name="Dzembekova N."/>
            <person name="Slabakova V."/>
            <person name="Slabakova N."/>
            <person name="Moncheva S."/>
            <person name="Rodriguez-Valera F."/>
        </authorList>
    </citation>
    <scope>NUCLEOTIDE SEQUENCE</scope>
    <source>
        <strain evidence="7">BS307-5m-G5</strain>
    </source>
</reference>